<organism evidence="2 3">
    <name type="scientific">Nocardioides zeicaulis</name>
    <dbReference type="NCBI Taxonomy" id="1776857"/>
    <lineage>
        <taxon>Bacteria</taxon>
        <taxon>Bacillati</taxon>
        <taxon>Actinomycetota</taxon>
        <taxon>Actinomycetes</taxon>
        <taxon>Propionibacteriales</taxon>
        <taxon>Nocardioidaceae</taxon>
        <taxon>Nocardioides</taxon>
    </lineage>
</organism>
<dbReference type="Pfam" id="PF13472">
    <property type="entry name" value="Lipase_GDSL_2"/>
    <property type="match status" value="1"/>
</dbReference>
<dbReference type="RefSeq" id="WP_378517687.1">
    <property type="nucleotide sequence ID" value="NZ_CBCSDI010000023.1"/>
</dbReference>
<dbReference type="InterPro" id="IPR036514">
    <property type="entry name" value="SGNH_hydro_sf"/>
</dbReference>
<accession>A0ABV6DZ71</accession>
<reference evidence="2 3" key="1">
    <citation type="submission" date="2024-09" db="EMBL/GenBank/DDBJ databases">
        <authorList>
            <person name="Sun Q."/>
            <person name="Mori K."/>
        </authorList>
    </citation>
    <scope>NUCLEOTIDE SEQUENCE [LARGE SCALE GENOMIC DNA]</scope>
    <source>
        <strain evidence="2 3">CCM 8654</strain>
    </source>
</reference>
<evidence type="ECO:0000313" key="3">
    <source>
        <dbReference type="Proteomes" id="UP001589698"/>
    </source>
</evidence>
<dbReference type="SUPFAM" id="SSF52266">
    <property type="entry name" value="SGNH hydrolase"/>
    <property type="match status" value="1"/>
</dbReference>
<dbReference type="InterPro" id="IPR013830">
    <property type="entry name" value="SGNH_hydro"/>
</dbReference>
<keyword evidence="3" id="KW-1185">Reference proteome</keyword>
<dbReference type="PANTHER" id="PTHR30383">
    <property type="entry name" value="THIOESTERASE 1/PROTEASE 1/LYSOPHOSPHOLIPASE L1"/>
    <property type="match status" value="1"/>
</dbReference>
<dbReference type="InterPro" id="IPR051532">
    <property type="entry name" value="Ester_Hydrolysis_Enzymes"/>
</dbReference>
<protein>
    <submittedName>
        <fullName evidence="2">SGNH/GDSL hydrolase family protein</fullName>
    </submittedName>
</protein>
<name>A0ABV6DZ71_9ACTN</name>
<dbReference type="PANTHER" id="PTHR30383:SF5">
    <property type="entry name" value="SGNH HYDROLASE-TYPE ESTERASE DOMAIN-CONTAINING PROTEIN"/>
    <property type="match status" value="1"/>
</dbReference>
<comment type="caution">
    <text evidence="2">The sequence shown here is derived from an EMBL/GenBank/DDBJ whole genome shotgun (WGS) entry which is preliminary data.</text>
</comment>
<dbReference type="Gene3D" id="3.40.50.1110">
    <property type="entry name" value="SGNH hydrolase"/>
    <property type="match status" value="1"/>
</dbReference>
<evidence type="ECO:0000313" key="2">
    <source>
        <dbReference type="EMBL" id="MFC0222024.1"/>
    </source>
</evidence>
<evidence type="ECO:0000259" key="1">
    <source>
        <dbReference type="Pfam" id="PF13472"/>
    </source>
</evidence>
<dbReference type="GO" id="GO:0016787">
    <property type="term" value="F:hydrolase activity"/>
    <property type="evidence" value="ECO:0007669"/>
    <property type="project" value="UniProtKB-KW"/>
</dbReference>
<sequence>MNPPPPDRRDGPRLRFALLGDSIAWGQGAARPDDRLGPRLTGALQARGHDVEHRVLAVPGARSRDLGGQVEAALAWRPTLALVVVGANDLTHREPLDMAVGALADAVRALRGAGAEVVVAPAPDLGAVPHVPAFLRDAVRRASADLRQRQADVVRREGGRVADPDGRASHAFAADAALFSADRFHPSSAGYAVIADAILPALEETARRVS</sequence>
<gene>
    <name evidence="2" type="ORF">ACFFJG_05985</name>
</gene>
<proteinExistence type="predicted"/>
<dbReference type="EMBL" id="JBHLXH010000001">
    <property type="protein sequence ID" value="MFC0222024.1"/>
    <property type="molecule type" value="Genomic_DNA"/>
</dbReference>
<dbReference type="Proteomes" id="UP001589698">
    <property type="component" value="Unassembled WGS sequence"/>
</dbReference>
<keyword evidence="2" id="KW-0378">Hydrolase</keyword>
<feature type="domain" description="SGNH hydrolase-type esterase" evidence="1">
    <location>
        <begin position="18"/>
        <end position="193"/>
    </location>
</feature>
<dbReference type="CDD" id="cd01836">
    <property type="entry name" value="FeeA_FeeB_like"/>
    <property type="match status" value="1"/>
</dbReference>